<keyword evidence="5 11" id="KW-0812">Transmembrane</keyword>
<dbReference type="GO" id="GO:0009274">
    <property type="term" value="C:peptidoglycan-based cell wall"/>
    <property type="evidence" value="ECO:0007669"/>
    <property type="project" value="InterPro"/>
</dbReference>
<dbReference type="InterPro" id="IPR011812">
    <property type="entry name" value="Pep_trsgly"/>
</dbReference>
<evidence type="ECO:0000256" key="5">
    <source>
        <dbReference type="ARBA" id="ARBA00022692"/>
    </source>
</evidence>
<dbReference type="Gene3D" id="1.10.3810.10">
    <property type="entry name" value="Biosynthetic peptidoglycan transglycosylase-like"/>
    <property type="match status" value="1"/>
</dbReference>
<keyword evidence="10 11" id="KW-0961">Cell wall biogenesis/degradation</keyword>
<evidence type="ECO:0000256" key="6">
    <source>
        <dbReference type="ARBA" id="ARBA00022960"/>
    </source>
</evidence>
<dbReference type="eggNOG" id="COG0744">
    <property type="taxonomic scope" value="Bacteria"/>
</dbReference>
<comment type="subcellular location">
    <subcellularLocation>
        <location evidence="11">Cell inner membrane</location>
        <topology evidence="11">Single-pass membrane protein</topology>
    </subcellularLocation>
</comment>
<dbReference type="PANTHER" id="PTHR30400:SF0">
    <property type="entry name" value="BIOSYNTHETIC PEPTIDOGLYCAN TRANSGLYCOSYLASE"/>
    <property type="match status" value="1"/>
</dbReference>
<evidence type="ECO:0000256" key="11">
    <source>
        <dbReference type="HAMAP-Rule" id="MF_00766"/>
    </source>
</evidence>
<dbReference type="EMBL" id="ACQL01000099">
    <property type="protein sequence ID" value="EER46860.1"/>
    <property type="molecule type" value="Genomic_DNA"/>
</dbReference>
<dbReference type="AlphaFoldDB" id="C5S2I8"/>
<evidence type="ECO:0000256" key="4">
    <source>
        <dbReference type="ARBA" id="ARBA00022679"/>
    </source>
</evidence>
<evidence type="ECO:0000256" key="1">
    <source>
        <dbReference type="ARBA" id="ARBA00022475"/>
    </source>
</evidence>
<name>C5S2I8_9PAST</name>
<gene>
    <name evidence="11" type="primary">mtgA</name>
    <name evidence="13" type="ORF">AM305_10446</name>
</gene>
<evidence type="ECO:0000256" key="2">
    <source>
        <dbReference type="ARBA" id="ARBA00022519"/>
    </source>
</evidence>
<organism evidence="13 14">
    <name type="scientific">Actinobacillus minor NM305</name>
    <dbReference type="NCBI Taxonomy" id="637911"/>
    <lineage>
        <taxon>Bacteria</taxon>
        <taxon>Pseudomonadati</taxon>
        <taxon>Pseudomonadota</taxon>
        <taxon>Gammaproteobacteria</taxon>
        <taxon>Pasteurellales</taxon>
        <taxon>Pasteurellaceae</taxon>
        <taxon>Actinobacillus</taxon>
    </lineage>
</organism>
<keyword evidence="4 11" id="KW-0808">Transferase</keyword>
<keyword evidence="2 11" id="KW-0997">Cell inner membrane</keyword>
<dbReference type="GO" id="GO:0071555">
    <property type="term" value="P:cell wall organization"/>
    <property type="evidence" value="ECO:0007669"/>
    <property type="project" value="UniProtKB-KW"/>
</dbReference>
<dbReference type="GO" id="GO:0005886">
    <property type="term" value="C:plasma membrane"/>
    <property type="evidence" value="ECO:0007669"/>
    <property type="project" value="UniProtKB-SubCell"/>
</dbReference>
<dbReference type="UniPathway" id="UPA00219"/>
<proteinExistence type="inferred from homology"/>
<dbReference type="InterPro" id="IPR036950">
    <property type="entry name" value="PBP_transglycosylase"/>
</dbReference>
<dbReference type="EC" id="2.4.99.28" evidence="11"/>
<dbReference type="Pfam" id="PF00912">
    <property type="entry name" value="Transgly"/>
    <property type="match status" value="1"/>
</dbReference>
<dbReference type="GO" id="GO:0016763">
    <property type="term" value="F:pentosyltransferase activity"/>
    <property type="evidence" value="ECO:0007669"/>
    <property type="project" value="InterPro"/>
</dbReference>
<evidence type="ECO:0000256" key="10">
    <source>
        <dbReference type="ARBA" id="ARBA00023316"/>
    </source>
</evidence>
<protein>
    <recommendedName>
        <fullName evidence="11">Biosynthetic peptidoglycan transglycosylase</fullName>
        <ecNumber evidence="11">2.4.99.28</ecNumber>
    </recommendedName>
    <alternativeName>
        <fullName evidence="11">Glycan polymerase</fullName>
    </alternativeName>
    <alternativeName>
        <fullName evidence="11">Peptidoglycan glycosyltransferase MtgA</fullName>
        <shortName evidence="11">PGT</shortName>
    </alternativeName>
</protein>
<dbReference type="InterPro" id="IPR001264">
    <property type="entry name" value="Glyco_trans_51"/>
</dbReference>
<comment type="caution">
    <text evidence="13">The sequence shown here is derived from an EMBL/GenBank/DDBJ whole genome shotgun (WGS) entry which is preliminary data.</text>
</comment>
<evidence type="ECO:0000313" key="13">
    <source>
        <dbReference type="EMBL" id="EER46860.1"/>
    </source>
</evidence>
<dbReference type="GO" id="GO:0008955">
    <property type="term" value="F:peptidoglycan glycosyltransferase activity"/>
    <property type="evidence" value="ECO:0007669"/>
    <property type="project" value="UniProtKB-UniRule"/>
</dbReference>
<dbReference type="GO" id="GO:0008360">
    <property type="term" value="P:regulation of cell shape"/>
    <property type="evidence" value="ECO:0007669"/>
    <property type="project" value="UniProtKB-KW"/>
</dbReference>
<dbReference type="SUPFAM" id="SSF53955">
    <property type="entry name" value="Lysozyme-like"/>
    <property type="match status" value="1"/>
</dbReference>
<feature type="domain" description="Glycosyl transferase family 51" evidence="12">
    <location>
        <begin position="83"/>
        <end position="250"/>
    </location>
</feature>
<evidence type="ECO:0000313" key="14">
    <source>
        <dbReference type="Proteomes" id="UP000005532"/>
    </source>
</evidence>
<feature type="transmembrane region" description="Helical" evidence="11">
    <location>
        <begin position="48"/>
        <end position="66"/>
    </location>
</feature>
<dbReference type="NCBIfam" id="TIGR02070">
    <property type="entry name" value="mono_pep_trsgly"/>
    <property type="match status" value="1"/>
</dbReference>
<dbReference type="HAMAP" id="MF_00766">
    <property type="entry name" value="PGT_MtgA"/>
    <property type="match status" value="1"/>
</dbReference>
<keyword evidence="8 11" id="KW-1133">Transmembrane helix</keyword>
<keyword evidence="1 11" id="KW-1003">Cell membrane</keyword>
<keyword evidence="7 11" id="KW-0573">Peptidoglycan synthesis</keyword>
<sequence>MAKRRKSRKTNGIFNRLFSMTVDYFIPKEISSKLGWAWFGSSRIGGPILGGLFVVILLFSVIPVPYSSYMLQQKVGHLIEGKSYQIKKRWVGLDQISWQMQMAVIASEDQKFESHFGIDLNAIQVALERNAKSKKIRGGSTISQQTVKNMFLWHGQSWLRKGIELPLTFVIENVWGKERILEVYLNIAEFGKGIFGVEAAAQTFFRKSAKQLTLQESALLAASLPNPLIYRVDKPGPTMRKRQAWIVRQVSALGGKQYLDKLE</sequence>
<dbReference type="PANTHER" id="PTHR30400">
    <property type="entry name" value="MONOFUNCTIONAL BIOSYNTHETIC PEPTIDOGLYCAN TRANSGLYCOSYLASE"/>
    <property type="match status" value="1"/>
</dbReference>
<dbReference type="GO" id="GO:0009252">
    <property type="term" value="P:peptidoglycan biosynthetic process"/>
    <property type="evidence" value="ECO:0007669"/>
    <property type="project" value="UniProtKB-UniRule"/>
</dbReference>
<dbReference type="Proteomes" id="UP000005532">
    <property type="component" value="Unassembled WGS sequence"/>
</dbReference>
<evidence type="ECO:0000259" key="12">
    <source>
        <dbReference type="Pfam" id="PF00912"/>
    </source>
</evidence>
<evidence type="ECO:0000256" key="8">
    <source>
        <dbReference type="ARBA" id="ARBA00022989"/>
    </source>
</evidence>
<comment type="pathway">
    <text evidence="11">Cell wall biogenesis; peptidoglycan biosynthesis.</text>
</comment>
<reference evidence="13 14" key="1">
    <citation type="journal article" date="2010" name="Vet. Microbiol.">
        <title>Production of haemolysins by strains of the Actinobacillus minor/porcitonsillarum complex.</title>
        <authorList>
            <person name="Arya G."/>
            <person name="Niven D.F."/>
        </authorList>
    </citation>
    <scope>NUCLEOTIDE SEQUENCE [LARGE SCALE GENOMIC DNA]</scope>
    <source>
        <strain evidence="13 14">NM305</strain>
    </source>
</reference>
<evidence type="ECO:0000256" key="7">
    <source>
        <dbReference type="ARBA" id="ARBA00022984"/>
    </source>
</evidence>
<keyword evidence="9 11" id="KW-0472">Membrane</keyword>
<evidence type="ECO:0000256" key="9">
    <source>
        <dbReference type="ARBA" id="ARBA00023136"/>
    </source>
</evidence>
<accession>C5S2I8</accession>
<dbReference type="RefSeq" id="WP_005824348.1">
    <property type="nucleotide sequence ID" value="NZ_ACQL01000099.1"/>
</dbReference>
<evidence type="ECO:0000256" key="3">
    <source>
        <dbReference type="ARBA" id="ARBA00022676"/>
    </source>
</evidence>
<comment type="similarity">
    <text evidence="11">Belongs to the glycosyltransferase 51 family.</text>
</comment>
<keyword evidence="6 11" id="KW-0133">Cell shape</keyword>
<keyword evidence="3 11" id="KW-0328">Glycosyltransferase</keyword>
<dbReference type="OrthoDB" id="9766909at2"/>
<dbReference type="InterPro" id="IPR023346">
    <property type="entry name" value="Lysozyme-like_dom_sf"/>
</dbReference>
<comment type="catalytic activity">
    <reaction evidence="11">
        <text>[GlcNAc-(1-&gt;4)-Mur2Ac(oyl-L-Ala-gamma-D-Glu-L-Lys-D-Ala-D-Ala)](n)-di-trans,octa-cis-undecaprenyl diphosphate + beta-D-GlcNAc-(1-&gt;4)-Mur2Ac(oyl-L-Ala-gamma-D-Glu-L-Lys-D-Ala-D-Ala)-di-trans,octa-cis-undecaprenyl diphosphate = [GlcNAc-(1-&gt;4)-Mur2Ac(oyl-L-Ala-gamma-D-Glu-L-Lys-D-Ala-D-Ala)](n+1)-di-trans,octa-cis-undecaprenyl diphosphate + di-trans,octa-cis-undecaprenyl diphosphate + H(+)</text>
        <dbReference type="Rhea" id="RHEA:23708"/>
        <dbReference type="Rhea" id="RHEA-COMP:9602"/>
        <dbReference type="Rhea" id="RHEA-COMP:9603"/>
        <dbReference type="ChEBI" id="CHEBI:15378"/>
        <dbReference type="ChEBI" id="CHEBI:58405"/>
        <dbReference type="ChEBI" id="CHEBI:60033"/>
        <dbReference type="ChEBI" id="CHEBI:78435"/>
        <dbReference type="EC" id="2.4.99.28"/>
    </reaction>
</comment>
<comment type="function">
    <text evidence="11">Peptidoglycan polymerase that catalyzes glycan chain elongation from lipid-linked precursors.</text>
</comment>